<dbReference type="OrthoDB" id="619536at2759"/>
<dbReference type="OMA" id="RHNIHIA"/>
<sequence>MSRAALLQRALTFVPSHGFTRSALTLSSVDGQPLSDTAVTALFGRGDEAERTLFRAWLEEGKKDMREGLSESGNSTVVAQGNGDKEKLYALLARRLRWNEPVLDYLPDAFALLSSPSLDPPFSLPLPLSITLPRLRLIPGLAHVSAVADEACWLLSEPNDPPGAGKYYAQRARIGTIYALSELHQLSSPSPSSRTDHFLRDMLNFTGTLPQVAGEVGTFLKFVGRSWAGILRSRGM</sequence>
<evidence type="ECO:0008006" key="3">
    <source>
        <dbReference type="Google" id="ProtNLM"/>
    </source>
</evidence>
<organism evidence="1 2">
    <name type="scientific">Dacryopinax primogenitus (strain DJM 731)</name>
    <name type="common">Brown rot fungus</name>
    <dbReference type="NCBI Taxonomy" id="1858805"/>
    <lineage>
        <taxon>Eukaryota</taxon>
        <taxon>Fungi</taxon>
        <taxon>Dikarya</taxon>
        <taxon>Basidiomycota</taxon>
        <taxon>Agaricomycotina</taxon>
        <taxon>Dacrymycetes</taxon>
        <taxon>Dacrymycetales</taxon>
        <taxon>Dacrymycetaceae</taxon>
        <taxon>Dacryopinax</taxon>
    </lineage>
</organism>
<evidence type="ECO:0000313" key="1">
    <source>
        <dbReference type="EMBL" id="EJT97535.1"/>
    </source>
</evidence>
<evidence type="ECO:0000313" key="2">
    <source>
        <dbReference type="Proteomes" id="UP000030653"/>
    </source>
</evidence>
<dbReference type="AlphaFoldDB" id="M5FNJ1"/>
<reference evidence="1 2" key="1">
    <citation type="journal article" date="2012" name="Science">
        <title>The Paleozoic origin of enzymatic lignin decomposition reconstructed from 31 fungal genomes.</title>
        <authorList>
            <person name="Floudas D."/>
            <person name="Binder M."/>
            <person name="Riley R."/>
            <person name="Barry K."/>
            <person name="Blanchette R.A."/>
            <person name="Henrissat B."/>
            <person name="Martinez A.T."/>
            <person name="Otillar R."/>
            <person name="Spatafora J.W."/>
            <person name="Yadav J.S."/>
            <person name="Aerts A."/>
            <person name="Benoit I."/>
            <person name="Boyd A."/>
            <person name="Carlson A."/>
            <person name="Copeland A."/>
            <person name="Coutinho P.M."/>
            <person name="de Vries R.P."/>
            <person name="Ferreira P."/>
            <person name="Findley K."/>
            <person name="Foster B."/>
            <person name="Gaskell J."/>
            <person name="Glotzer D."/>
            <person name="Gorecki P."/>
            <person name="Heitman J."/>
            <person name="Hesse C."/>
            <person name="Hori C."/>
            <person name="Igarashi K."/>
            <person name="Jurgens J.A."/>
            <person name="Kallen N."/>
            <person name="Kersten P."/>
            <person name="Kohler A."/>
            <person name="Kuees U."/>
            <person name="Kumar T.K.A."/>
            <person name="Kuo A."/>
            <person name="LaButti K."/>
            <person name="Larrondo L.F."/>
            <person name="Lindquist E."/>
            <person name="Ling A."/>
            <person name="Lombard V."/>
            <person name="Lucas S."/>
            <person name="Lundell T."/>
            <person name="Martin R."/>
            <person name="McLaughlin D.J."/>
            <person name="Morgenstern I."/>
            <person name="Morin E."/>
            <person name="Murat C."/>
            <person name="Nagy L.G."/>
            <person name="Nolan M."/>
            <person name="Ohm R.A."/>
            <person name="Patyshakuliyeva A."/>
            <person name="Rokas A."/>
            <person name="Ruiz-Duenas F.J."/>
            <person name="Sabat G."/>
            <person name="Salamov A."/>
            <person name="Samejima M."/>
            <person name="Schmutz J."/>
            <person name="Slot J.C."/>
            <person name="St John F."/>
            <person name="Stenlid J."/>
            <person name="Sun H."/>
            <person name="Sun S."/>
            <person name="Syed K."/>
            <person name="Tsang A."/>
            <person name="Wiebenga A."/>
            <person name="Young D."/>
            <person name="Pisabarro A."/>
            <person name="Eastwood D.C."/>
            <person name="Martin F."/>
            <person name="Cullen D."/>
            <person name="Grigoriev I.V."/>
            <person name="Hibbett D.S."/>
        </authorList>
    </citation>
    <scope>NUCLEOTIDE SEQUENCE [LARGE SCALE GENOMIC DNA]</scope>
    <source>
        <strain evidence="1 2">DJM-731 SS1</strain>
    </source>
</reference>
<accession>M5FNJ1</accession>
<name>M5FNJ1_DACPD</name>
<dbReference type="EMBL" id="JH795876">
    <property type="protein sequence ID" value="EJT97535.1"/>
    <property type="molecule type" value="Genomic_DNA"/>
</dbReference>
<dbReference type="HOGENOM" id="CLU_086708_0_0_1"/>
<keyword evidence="2" id="KW-1185">Reference proteome</keyword>
<dbReference type="GeneID" id="63688987"/>
<dbReference type="RefSeq" id="XP_040624433.1">
    <property type="nucleotide sequence ID" value="XM_040773925.1"/>
</dbReference>
<dbReference type="STRING" id="1858805.M5FNJ1"/>
<dbReference type="Proteomes" id="UP000030653">
    <property type="component" value="Unassembled WGS sequence"/>
</dbReference>
<proteinExistence type="predicted"/>
<gene>
    <name evidence="1" type="ORF">DACRYDRAFT_24941</name>
</gene>
<protein>
    <recommendedName>
        <fullName evidence="3">Ubiquinone biosynthesis protein</fullName>
    </recommendedName>
</protein>